<dbReference type="Proteomes" id="UP000839509">
    <property type="component" value="Unassembled WGS sequence"/>
</dbReference>
<comment type="caution">
    <text evidence="1">The sequence shown here is derived from an EMBL/GenBank/DDBJ whole genome shotgun (WGS) entry which is preliminary data.</text>
</comment>
<reference evidence="1" key="1">
    <citation type="submission" date="2018-11" db="EMBL/GenBank/DDBJ databases">
        <authorList>
            <consortium name="PulseNet: The National Subtyping Network for Foodborne Disease Surveillance"/>
            <person name="Tarr C.L."/>
            <person name="Trees E."/>
            <person name="Katz L.S."/>
            <person name="Carleton-Romer H.A."/>
            <person name="Stroika S."/>
            <person name="Kucerova Z."/>
            <person name="Roache K.F."/>
            <person name="Sabol A.L."/>
            <person name="Besser J."/>
            <person name="Gerner-Smidt P."/>
        </authorList>
    </citation>
    <scope>NUCLEOTIDE SEQUENCE [LARGE SCALE GENOMIC DNA]</scope>
    <source>
        <strain evidence="2">PNUSAS057377</strain>
        <strain evidence="1">PNUSAS059842</strain>
    </source>
</reference>
<evidence type="ECO:0000313" key="2">
    <source>
        <dbReference type="EMBL" id="MFK68572.1"/>
    </source>
</evidence>
<dbReference type="AlphaFoldDB" id="A0A379PRD2"/>
<accession>A0A379PRD2</accession>
<protein>
    <submittedName>
        <fullName evidence="1">Uncharacterized protein</fullName>
    </submittedName>
</protein>
<name>A0A379PRD2_SALER</name>
<dbReference type="EMBL" id="RMTL01000001">
    <property type="protein sequence ID" value="MFK54881.1"/>
    <property type="molecule type" value="Genomic_DNA"/>
</dbReference>
<organism evidence="1">
    <name type="scientific">Salmonella enterica</name>
    <name type="common">Salmonella choleraesuis</name>
    <dbReference type="NCBI Taxonomy" id="28901"/>
    <lineage>
        <taxon>Bacteria</taxon>
        <taxon>Pseudomonadati</taxon>
        <taxon>Pseudomonadota</taxon>
        <taxon>Gammaproteobacteria</taxon>
        <taxon>Enterobacterales</taxon>
        <taxon>Enterobacteriaceae</taxon>
        <taxon>Salmonella</taxon>
    </lineage>
</organism>
<evidence type="ECO:0000313" key="1">
    <source>
        <dbReference type="EMBL" id="MFK54881.1"/>
    </source>
</evidence>
<proteinExistence type="predicted"/>
<sequence>MRKIHTNVIFVSYTVNHLYKKREPEQLFSGVKKTASVARPEAVKFTLLLSHGSRFISSAIAVAS</sequence>
<dbReference type="EMBL" id="RMUA01000004">
    <property type="protein sequence ID" value="MFK68572.1"/>
    <property type="molecule type" value="Genomic_DNA"/>
</dbReference>
<gene>
    <name evidence="1" type="ORF">EEM01_01170</name>
    <name evidence="2" type="ORF">EEN95_04105</name>
</gene>
<dbReference type="Proteomes" id="UP000885320">
    <property type="component" value="Unassembled WGS sequence"/>
</dbReference>